<accession>A0ABV5CK74</accession>
<dbReference type="RefSeq" id="WP_375733014.1">
    <property type="nucleotide sequence ID" value="NZ_JBCGDC010000007.1"/>
</dbReference>
<comment type="caution">
    <text evidence="1">The sequence shown here is derived from an EMBL/GenBank/DDBJ whole genome shotgun (WGS) entry which is preliminary data.</text>
</comment>
<proteinExistence type="predicted"/>
<dbReference type="Proteomes" id="UP001582793">
    <property type="component" value="Unassembled WGS sequence"/>
</dbReference>
<protein>
    <recommendedName>
        <fullName evidence="3">FHA domain-containing protein</fullName>
    </recommendedName>
</protein>
<evidence type="ECO:0000313" key="1">
    <source>
        <dbReference type="EMBL" id="MFB6392216.1"/>
    </source>
</evidence>
<keyword evidence="2" id="KW-1185">Reference proteome</keyword>
<reference evidence="1 2" key="1">
    <citation type="submission" date="2024-04" db="EMBL/GenBank/DDBJ databases">
        <title>Polymorphospora sp. isolated from Baiyangdian Lake in Xiong'an New Area.</title>
        <authorList>
            <person name="Zhang X."/>
            <person name="Liu J."/>
        </authorList>
    </citation>
    <scope>NUCLEOTIDE SEQUENCE [LARGE SCALE GENOMIC DNA]</scope>
    <source>
        <strain evidence="1 2">2-325</strain>
    </source>
</reference>
<name>A0ABV5CK74_9ACTN</name>
<evidence type="ECO:0000313" key="2">
    <source>
        <dbReference type="Proteomes" id="UP001582793"/>
    </source>
</evidence>
<dbReference type="EMBL" id="JBCGDC010000007">
    <property type="protein sequence ID" value="MFB6392216.1"/>
    <property type="molecule type" value="Genomic_DNA"/>
</dbReference>
<gene>
    <name evidence="1" type="ORF">AAFH96_03730</name>
</gene>
<evidence type="ECO:0008006" key="3">
    <source>
        <dbReference type="Google" id="ProtNLM"/>
    </source>
</evidence>
<dbReference type="SUPFAM" id="SSF49879">
    <property type="entry name" value="SMAD/FHA domain"/>
    <property type="match status" value="1"/>
</dbReference>
<organism evidence="1 2">
    <name type="scientific">Polymorphospora lycopeni</name>
    <dbReference type="NCBI Taxonomy" id="3140240"/>
    <lineage>
        <taxon>Bacteria</taxon>
        <taxon>Bacillati</taxon>
        <taxon>Actinomycetota</taxon>
        <taxon>Actinomycetes</taxon>
        <taxon>Micromonosporales</taxon>
        <taxon>Micromonosporaceae</taxon>
        <taxon>Polymorphospora</taxon>
    </lineage>
</organism>
<sequence length="224" mass="24361">MRIEYAGGVRELAGDERVTFGRSRNSGILLDPDDVSISRTAGTVHRQNGVWWLTNSSDTRTLSVVDDVGFRQVLPPARRVAVETPTMVLVDGARGQHLLRLLPAAAERAEATDTTARPAAAEVATAIGADVLIKDADRLAMVALFAGYLREPPRYDPHPQSYGAAAKRLGWPESTLRKRIEYLRTRLDAAGVPNLHGSFALANLAEYAIGRGLVTREDLALLPR</sequence>
<dbReference type="InterPro" id="IPR008984">
    <property type="entry name" value="SMAD_FHA_dom_sf"/>
</dbReference>